<dbReference type="AlphaFoldDB" id="A0AAP0IJR5"/>
<protein>
    <submittedName>
        <fullName evidence="1">Uncharacterized protein</fullName>
    </submittedName>
</protein>
<name>A0AAP0IJR5_9MAGN</name>
<dbReference type="Proteomes" id="UP001417504">
    <property type="component" value="Unassembled WGS sequence"/>
</dbReference>
<organism evidence="1 2">
    <name type="scientific">Stephania japonica</name>
    <dbReference type="NCBI Taxonomy" id="461633"/>
    <lineage>
        <taxon>Eukaryota</taxon>
        <taxon>Viridiplantae</taxon>
        <taxon>Streptophyta</taxon>
        <taxon>Embryophyta</taxon>
        <taxon>Tracheophyta</taxon>
        <taxon>Spermatophyta</taxon>
        <taxon>Magnoliopsida</taxon>
        <taxon>Ranunculales</taxon>
        <taxon>Menispermaceae</taxon>
        <taxon>Menispermoideae</taxon>
        <taxon>Cissampelideae</taxon>
        <taxon>Stephania</taxon>
    </lineage>
</organism>
<evidence type="ECO:0000313" key="2">
    <source>
        <dbReference type="Proteomes" id="UP001417504"/>
    </source>
</evidence>
<keyword evidence="2" id="KW-1185">Reference proteome</keyword>
<proteinExistence type="predicted"/>
<sequence>MRLDRNVSNMEIARKKEWCEDLIDSQSNLQVGDCEETCGPHTWDPHARKMH</sequence>
<accession>A0AAP0IJR5</accession>
<evidence type="ECO:0000313" key="1">
    <source>
        <dbReference type="EMBL" id="KAK9116415.1"/>
    </source>
</evidence>
<reference evidence="1 2" key="1">
    <citation type="submission" date="2024-01" db="EMBL/GenBank/DDBJ databases">
        <title>Genome assemblies of Stephania.</title>
        <authorList>
            <person name="Yang L."/>
        </authorList>
    </citation>
    <scope>NUCLEOTIDE SEQUENCE [LARGE SCALE GENOMIC DNA]</scope>
    <source>
        <strain evidence="1">QJT</strain>
        <tissue evidence="1">Leaf</tissue>
    </source>
</reference>
<gene>
    <name evidence="1" type="ORF">Sjap_015362</name>
</gene>
<dbReference type="EMBL" id="JBBNAE010000006">
    <property type="protein sequence ID" value="KAK9116415.1"/>
    <property type="molecule type" value="Genomic_DNA"/>
</dbReference>
<comment type="caution">
    <text evidence="1">The sequence shown here is derived from an EMBL/GenBank/DDBJ whole genome shotgun (WGS) entry which is preliminary data.</text>
</comment>